<sequence length="224" mass="24452">MTAKIEICFRASKKGLGKVPRELVSIKGTREGLVILLDPNREFEDIKLHLKRKMESSRGFFRGARFTVYGQTITGCQRTELENICRQYGLIPSPDISWPFEKKKAAFPGEPARLVQGALRSGQEIRHRGSVVIVGNVHPGAQVIADGSVIIMGSCRGIILAGAGGNNTATITALKFQPIRLSIAGVTADPATIPQSSPFPLTARLEKGRIIFDSYRSKTTCLIF</sequence>
<name>A0A494X2J7_9FIRM</name>
<dbReference type="SUPFAM" id="SSF63848">
    <property type="entry name" value="Cell-division inhibitor MinC, C-terminal domain"/>
    <property type="match status" value="1"/>
</dbReference>
<dbReference type="Gene3D" id="2.160.20.70">
    <property type="match status" value="1"/>
</dbReference>
<dbReference type="InterPro" id="IPR005526">
    <property type="entry name" value="Septum_form_inhib_MinC_C"/>
</dbReference>
<feature type="domain" description="Septum formation inhibitor MinC N-terminal" evidence="9">
    <location>
        <begin position="24"/>
        <end position="92"/>
    </location>
</feature>
<evidence type="ECO:0000256" key="7">
    <source>
        <dbReference type="HAMAP-Rule" id="MF_00267"/>
    </source>
</evidence>
<dbReference type="AlphaFoldDB" id="A0A494X2J7"/>
<evidence type="ECO:0000256" key="1">
    <source>
        <dbReference type="ARBA" id="ARBA00006291"/>
    </source>
</evidence>
<keyword evidence="3 7" id="KW-0717">Septation</keyword>
<evidence type="ECO:0000256" key="5">
    <source>
        <dbReference type="ARBA" id="ARBA00025606"/>
    </source>
</evidence>
<dbReference type="RefSeq" id="WP_121451796.1">
    <property type="nucleotide sequence ID" value="NZ_RBWE01000001.1"/>
</dbReference>
<evidence type="ECO:0000259" key="9">
    <source>
        <dbReference type="Pfam" id="PF05209"/>
    </source>
</evidence>
<organism evidence="10 11">
    <name type="scientific">Desulfofundulus salinus</name>
    <dbReference type="NCBI Taxonomy" id="2419843"/>
    <lineage>
        <taxon>Bacteria</taxon>
        <taxon>Bacillati</taxon>
        <taxon>Bacillota</taxon>
        <taxon>Clostridia</taxon>
        <taxon>Eubacteriales</taxon>
        <taxon>Peptococcaceae</taxon>
        <taxon>Desulfofundulus</taxon>
    </lineage>
</organism>
<evidence type="ECO:0000313" key="11">
    <source>
        <dbReference type="Proteomes" id="UP000271256"/>
    </source>
</evidence>
<dbReference type="PANTHER" id="PTHR34108:SF1">
    <property type="entry name" value="SEPTUM SITE-DETERMINING PROTEIN MINC"/>
    <property type="match status" value="1"/>
</dbReference>
<feature type="domain" description="Septum formation inhibitor MinC C-terminal" evidence="8">
    <location>
        <begin position="115"/>
        <end position="210"/>
    </location>
</feature>
<dbReference type="InterPro" id="IPR013033">
    <property type="entry name" value="MinC"/>
</dbReference>
<protein>
    <recommendedName>
        <fullName evidence="7">Probable septum site-determining protein MinC</fullName>
    </recommendedName>
</protein>
<dbReference type="GO" id="GO:0000917">
    <property type="term" value="P:division septum assembly"/>
    <property type="evidence" value="ECO:0007669"/>
    <property type="project" value="UniProtKB-KW"/>
</dbReference>
<dbReference type="Pfam" id="PF05209">
    <property type="entry name" value="MinC_N"/>
    <property type="match status" value="1"/>
</dbReference>
<evidence type="ECO:0000256" key="2">
    <source>
        <dbReference type="ARBA" id="ARBA00022618"/>
    </source>
</evidence>
<evidence type="ECO:0000313" key="10">
    <source>
        <dbReference type="EMBL" id="RKO67385.1"/>
    </source>
</evidence>
<comment type="caution">
    <text evidence="10">The sequence shown here is derived from an EMBL/GenBank/DDBJ whole genome shotgun (WGS) entry which is preliminary data.</text>
</comment>
<comment type="subunit">
    <text evidence="6 7">Interacts with MinD and FtsZ.</text>
</comment>
<comment type="function">
    <text evidence="5 7">Cell division inhibitor that blocks the formation of polar Z ring septums. Rapidly oscillates between the poles of the cell to destabilize FtsZ filaments that have formed before they mature into polar Z rings. Prevents FtsZ polymerization.</text>
</comment>
<comment type="similarity">
    <text evidence="1 7">Belongs to the MinC family.</text>
</comment>
<evidence type="ECO:0000256" key="4">
    <source>
        <dbReference type="ARBA" id="ARBA00023306"/>
    </source>
</evidence>
<keyword evidence="4 7" id="KW-0131">Cell cycle</keyword>
<dbReference type="EMBL" id="RBWE01000001">
    <property type="protein sequence ID" value="RKO67385.1"/>
    <property type="molecule type" value="Genomic_DNA"/>
</dbReference>
<reference evidence="10 11" key="1">
    <citation type="submission" date="2018-10" db="EMBL/GenBank/DDBJ databases">
        <authorList>
            <person name="Grouzdev D.S."/>
            <person name="Krutkina M.S."/>
            <person name="Tourova T.P."/>
            <person name="Nazina T.N."/>
        </authorList>
    </citation>
    <scope>NUCLEOTIDE SEQUENCE [LARGE SCALE GENOMIC DNA]</scope>
    <source>
        <strain evidence="10 11">435</strain>
    </source>
</reference>
<gene>
    <name evidence="7" type="primary">minC</name>
    <name evidence="10" type="ORF">D7024_10700</name>
</gene>
<keyword evidence="2 7" id="KW-0132">Cell division</keyword>
<dbReference type="Pfam" id="PF03775">
    <property type="entry name" value="MinC_C"/>
    <property type="match status" value="1"/>
</dbReference>
<dbReference type="HAMAP" id="MF_00267">
    <property type="entry name" value="MinC"/>
    <property type="match status" value="1"/>
</dbReference>
<dbReference type="InterPro" id="IPR016098">
    <property type="entry name" value="CAP/MinC_C"/>
</dbReference>
<accession>A0A494X2J7</accession>
<dbReference type="Proteomes" id="UP000271256">
    <property type="component" value="Unassembled WGS sequence"/>
</dbReference>
<dbReference type="GO" id="GO:0000902">
    <property type="term" value="P:cell morphogenesis"/>
    <property type="evidence" value="ECO:0007669"/>
    <property type="project" value="InterPro"/>
</dbReference>
<evidence type="ECO:0000256" key="6">
    <source>
        <dbReference type="ARBA" id="ARBA00046874"/>
    </source>
</evidence>
<dbReference type="GO" id="GO:1901891">
    <property type="term" value="P:regulation of cell septum assembly"/>
    <property type="evidence" value="ECO:0007669"/>
    <property type="project" value="InterPro"/>
</dbReference>
<dbReference type="InterPro" id="IPR036145">
    <property type="entry name" value="MinC_C_sf"/>
</dbReference>
<dbReference type="Gene3D" id="3.30.160.540">
    <property type="match status" value="1"/>
</dbReference>
<dbReference type="InterPro" id="IPR007874">
    <property type="entry name" value="MinC_N"/>
</dbReference>
<evidence type="ECO:0000259" key="8">
    <source>
        <dbReference type="Pfam" id="PF03775"/>
    </source>
</evidence>
<keyword evidence="11" id="KW-1185">Reference proteome</keyword>
<proteinExistence type="inferred from homology"/>
<dbReference type="OrthoDB" id="9790810at2"/>
<dbReference type="PANTHER" id="PTHR34108">
    <property type="entry name" value="SEPTUM SITE-DETERMINING PROTEIN MINC"/>
    <property type="match status" value="1"/>
</dbReference>
<evidence type="ECO:0000256" key="3">
    <source>
        <dbReference type="ARBA" id="ARBA00023210"/>
    </source>
</evidence>
<dbReference type="GO" id="GO:0051302">
    <property type="term" value="P:regulation of cell division"/>
    <property type="evidence" value="ECO:0007669"/>
    <property type="project" value="InterPro"/>
</dbReference>